<sequence>MVARSRLQFGYGISVWISFLVGARSLRRSRNHGVQVAIWRCGVMVLSCEEDDEHWPWFLQVCARECSYNGHGGWRSLQLYGDLKSVSWWRWKSRKMLKMMMEDSRLWHSRSVLVTVVAISDDAGVG</sequence>
<protein>
    <submittedName>
        <fullName evidence="1">Uncharacterized protein</fullName>
    </submittedName>
</protein>
<accession>A0A0L9VGQ1</accession>
<organism evidence="1 2">
    <name type="scientific">Phaseolus angularis</name>
    <name type="common">Azuki bean</name>
    <name type="synonym">Vigna angularis</name>
    <dbReference type="NCBI Taxonomy" id="3914"/>
    <lineage>
        <taxon>Eukaryota</taxon>
        <taxon>Viridiplantae</taxon>
        <taxon>Streptophyta</taxon>
        <taxon>Embryophyta</taxon>
        <taxon>Tracheophyta</taxon>
        <taxon>Spermatophyta</taxon>
        <taxon>Magnoliopsida</taxon>
        <taxon>eudicotyledons</taxon>
        <taxon>Gunneridae</taxon>
        <taxon>Pentapetalae</taxon>
        <taxon>rosids</taxon>
        <taxon>fabids</taxon>
        <taxon>Fabales</taxon>
        <taxon>Fabaceae</taxon>
        <taxon>Papilionoideae</taxon>
        <taxon>50 kb inversion clade</taxon>
        <taxon>NPAAA clade</taxon>
        <taxon>indigoferoid/millettioid clade</taxon>
        <taxon>Phaseoleae</taxon>
        <taxon>Vigna</taxon>
    </lineage>
</organism>
<reference evidence="2" key="1">
    <citation type="journal article" date="2015" name="Proc. Natl. Acad. Sci. U.S.A.">
        <title>Genome sequencing of adzuki bean (Vigna angularis) provides insight into high starch and low fat accumulation and domestication.</title>
        <authorList>
            <person name="Yang K."/>
            <person name="Tian Z."/>
            <person name="Chen C."/>
            <person name="Luo L."/>
            <person name="Zhao B."/>
            <person name="Wang Z."/>
            <person name="Yu L."/>
            <person name="Li Y."/>
            <person name="Sun Y."/>
            <person name="Li W."/>
            <person name="Chen Y."/>
            <person name="Li Y."/>
            <person name="Zhang Y."/>
            <person name="Ai D."/>
            <person name="Zhao J."/>
            <person name="Shang C."/>
            <person name="Ma Y."/>
            <person name="Wu B."/>
            <person name="Wang M."/>
            <person name="Gao L."/>
            <person name="Sun D."/>
            <person name="Zhang P."/>
            <person name="Guo F."/>
            <person name="Wang W."/>
            <person name="Li Y."/>
            <person name="Wang J."/>
            <person name="Varshney R.K."/>
            <person name="Wang J."/>
            <person name="Ling H.Q."/>
            <person name="Wan P."/>
        </authorList>
    </citation>
    <scope>NUCLEOTIDE SEQUENCE</scope>
    <source>
        <strain evidence="2">cv. Jingnong 6</strain>
    </source>
</reference>
<evidence type="ECO:0000313" key="1">
    <source>
        <dbReference type="EMBL" id="KOM54158.1"/>
    </source>
</evidence>
<gene>
    <name evidence="1" type="ORF">LR48_Vigan10g005000</name>
</gene>
<dbReference type="AlphaFoldDB" id="A0A0L9VGQ1"/>
<dbReference type="Proteomes" id="UP000053144">
    <property type="component" value="Chromosome 10"/>
</dbReference>
<dbReference type="Gramene" id="KOM54158">
    <property type="protein sequence ID" value="KOM54158"/>
    <property type="gene ID" value="LR48_Vigan10g005000"/>
</dbReference>
<dbReference type="EMBL" id="CM003380">
    <property type="protein sequence ID" value="KOM54158.1"/>
    <property type="molecule type" value="Genomic_DNA"/>
</dbReference>
<name>A0A0L9VGQ1_PHAAN</name>
<evidence type="ECO:0000313" key="2">
    <source>
        <dbReference type="Proteomes" id="UP000053144"/>
    </source>
</evidence>
<proteinExistence type="predicted"/>